<keyword evidence="3" id="KW-1185">Reference proteome</keyword>
<dbReference type="Proteomes" id="UP000054549">
    <property type="component" value="Unassembled WGS sequence"/>
</dbReference>
<dbReference type="AlphaFoldDB" id="A0A0C2SGB0"/>
<protein>
    <submittedName>
        <fullName evidence="2">Uncharacterized protein</fullName>
    </submittedName>
</protein>
<dbReference type="InParanoid" id="A0A0C2SGB0"/>
<evidence type="ECO:0000313" key="2">
    <source>
        <dbReference type="EMBL" id="KIL62140.1"/>
    </source>
</evidence>
<feature type="transmembrane region" description="Helical" evidence="1">
    <location>
        <begin position="35"/>
        <end position="56"/>
    </location>
</feature>
<accession>A0A0C2SGB0</accession>
<keyword evidence="1" id="KW-0812">Transmembrane</keyword>
<organism evidence="2 3">
    <name type="scientific">Amanita muscaria (strain Koide BX008)</name>
    <dbReference type="NCBI Taxonomy" id="946122"/>
    <lineage>
        <taxon>Eukaryota</taxon>
        <taxon>Fungi</taxon>
        <taxon>Dikarya</taxon>
        <taxon>Basidiomycota</taxon>
        <taxon>Agaricomycotina</taxon>
        <taxon>Agaricomycetes</taxon>
        <taxon>Agaricomycetidae</taxon>
        <taxon>Agaricales</taxon>
        <taxon>Pluteineae</taxon>
        <taxon>Amanitaceae</taxon>
        <taxon>Amanita</taxon>
    </lineage>
</organism>
<evidence type="ECO:0000256" key="1">
    <source>
        <dbReference type="SAM" id="Phobius"/>
    </source>
</evidence>
<gene>
    <name evidence="2" type="ORF">M378DRAFT_805981</name>
</gene>
<keyword evidence="1" id="KW-0472">Membrane</keyword>
<reference evidence="2 3" key="1">
    <citation type="submission" date="2014-04" db="EMBL/GenBank/DDBJ databases">
        <title>Evolutionary Origins and Diversification of the Mycorrhizal Mutualists.</title>
        <authorList>
            <consortium name="DOE Joint Genome Institute"/>
            <consortium name="Mycorrhizal Genomics Consortium"/>
            <person name="Kohler A."/>
            <person name="Kuo A."/>
            <person name="Nagy L.G."/>
            <person name="Floudas D."/>
            <person name="Copeland A."/>
            <person name="Barry K.W."/>
            <person name="Cichocki N."/>
            <person name="Veneault-Fourrey C."/>
            <person name="LaButti K."/>
            <person name="Lindquist E.A."/>
            <person name="Lipzen A."/>
            <person name="Lundell T."/>
            <person name="Morin E."/>
            <person name="Murat C."/>
            <person name="Riley R."/>
            <person name="Ohm R."/>
            <person name="Sun H."/>
            <person name="Tunlid A."/>
            <person name="Henrissat B."/>
            <person name="Grigoriev I.V."/>
            <person name="Hibbett D.S."/>
            <person name="Martin F."/>
        </authorList>
    </citation>
    <scope>NUCLEOTIDE SEQUENCE [LARGE SCALE GENOMIC DNA]</scope>
    <source>
        <strain evidence="2 3">Koide BX008</strain>
    </source>
</reference>
<name>A0A0C2SGB0_AMAMK</name>
<dbReference type="HOGENOM" id="CLU_2542096_0_0_1"/>
<dbReference type="EMBL" id="KN818275">
    <property type="protein sequence ID" value="KIL62140.1"/>
    <property type="molecule type" value="Genomic_DNA"/>
</dbReference>
<evidence type="ECO:0000313" key="3">
    <source>
        <dbReference type="Proteomes" id="UP000054549"/>
    </source>
</evidence>
<sequence length="83" mass="9521">MYIHSIHLCTIFVTLFFPLFSSLFALDAVKLPVCLLFRTLLIALQSVFSTFLLSVFTPQYTSTIRRFIVVLVQNTCHLGRSHL</sequence>
<proteinExistence type="predicted"/>
<keyword evidence="1" id="KW-1133">Transmembrane helix</keyword>